<dbReference type="GO" id="GO:0005829">
    <property type="term" value="C:cytosol"/>
    <property type="evidence" value="ECO:0007669"/>
    <property type="project" value="TreeGrafter"/>
</dbReference>
<evidence type="ECO:0000256" key="6">
    <source>
        <dbReference type="ARBA" id="ARBA00023163"/>
    </source>
</evidence>
<dbReference type="PROSITE" id="PS50110">
    <property type="entry name" value="RESPONSE_REGULATORY"/>
    <property type="match status" value="1"/>
</dbReference>
<dbReference type="RefSeq" id="WP_190132548.1">
    <property type="nucleotide sequence ID" value="NZ_BNBD01000016.1"/>
</dbReference>
<organism evidence="12 13">
    <name type="scientific">Streptomyces mashuensis</name>
    <dbReference type="NCBI Taxonomy" id="33904"/>
    <lineage>
        <taxon>Bacteria</taxon>
        <taxon>Bacillati</taxon>
        <taxon>Actinomycetota</taxon>
        <taxon>Actinomycetes</taxon>
        <taxon>Kitasatosporales</taxon>
        <taxon>Streptomycetaceae</taxon>
        <taxon>Streptomyces</taxon>
    </lineage>
</organism>
<dbReference type="Pfam" id="PF00072">
    <property type="entry name" value="Response_reg"/>
    <property type="match status" value="1"/>
</dbReference>
<dbReference type="Gene3D" id="1.10.10.10">
    <property type="entry name" value="Winged helix-like DNA-binding domain superfamily/Winged helix DNA-binding domain"/>
    <property type="match status" value="1"/>
</dbReference>
<feature type="region of interest" description="Disordered" evidence="9">
    <location>
        <begin position="138"/>
        <end position="164"/>
    </location>
</feature>
<dbReference type="InterPro" id="IPR016032">
    <property type="entry name" value="Sig_transdc_resp-reg_C-effctor"/>
</dbReference>
<dbReference type="FunFam" id="1.10.10.10:FF:000005">
    <property type="entry name" value="Two-component system response regulator"/>
    <property type="match status" value="1"/>
</dbReference>
<name>A0A919B7N2_9ACTN</name>
<comment type="subcellular location">
    <subcellularLocation>
        <location evidence="1">Cytoplasm</location>
    </subcellularLocation>
</comment>
<accession>A0A919B7N2</accession>
<evidence type="ECO:0000256" key="1">
    <source>
        <dbReference type="ARBA" id="ARBA00004496"/>
    </source>
</evidence>
<keyword evidence="2 7" id="KW-0597">Phosphoprotein</keyword>
<proteinExistence type="predicted"/>
<dbReference type="SUPFAM" id="SSF46894">
    <property type="entry name" value="C-terminal effector domain of the bipartite response regulators"/>
    <property type="match status" value="1"/>
</dbReference>
<dbReference type="CDD" id="cd17574">
    <property type="entry name" value="REC_OmpR"/>
    <property type="match status" value="1"/>
</dbReference>
<comment type="caution">
    <text evidence="12">The sequence shown here is derived from an EMBL/GenBank/DDBJ whole genome shotgun (WGS) entry which is preliminary data.</text>
</comment>
<evidence type="ECO:0000256" key="3">
    <source>
        <dbReference type="ARBA" id="ARBA00023012"/>
    </source>
</evidence>
<evidence type="ECO:0000256" key="2">
    <source>
        <dbReference type="ARBA" id="ARBA00022553"/>
    </source>
</evidence>
<sequence>MNGTGSGTGIPRPEGAKVLVVDDDPEVRAAVEDALTVEGHRTLGAADGQQALAAVARWQPDAVVLDVLMPVLDGLAVCRRLRSLGDRTPILVLTALDAVSDRVDGLDAGADDYLVKPFALDELAARLRALLRRAAPDAPPPADGTLAHGDLRVDPATRTGERGGRRLEFSRTEFALLEVLLRNAGQALPREMIMERVWGRDFGPGSNSLAVYIGYLRRKLEAGGEPRLVHTVHGVGYRLGDA</sequence>
<dbReference type="Pfam" id="PF00486">
    <property type="entry name" value="Trans_reg_C"/>
    <property type="match status" value="1"/>
</dbReference>
<gene>
    <name evidence="12" type="ORF">GCM10010218_56250</name>
</gene>
<evidence type="ECO:0000256" key="8">
    <source>
        <dbReference type="PROSITE-ProRule" id="PRU01091"/>
    </source>
</evidence>
<keyword evidence="6" id="KW-0804">Transcription</keyword>
<protein>
    <submittedName>
        <fullName evidence="12">DNA-binding response regulator</fullName>
    </submittedName>
</protein>
<reference evidence="12" key="1">
    <citation type="journal article" date="2014" name="Int. J. Syst. Evol. Microbiol.">
        <title>Complete genome sequence of Corynebacterium casei LMG S-19264T (=DSM 44701T), isolated from a smear-ripened cheese.</title>
        <authorList>
            <consortium name="US DOE Joint Genome Institute (JGI-PGF)"/>
            <person name="Walter F."/>
            <person name="Albersmeier A."/>
            <person name="Kalinowski J."/>
            <person name="Ruckert C."/>
        </authorList>
    </citation>
    <scope>NUCLEOTIDE SEQUENCE</scope>
    <source>
        <strain evidence="12">JCM 4059</strain>
    </source>
</reference>
<dbReference type="GO" id="GO:0000156">
    <property type="term" value="F:phosphorelay response regulator activity"/>
    <property type="evidence" value="ECO:0007669"/>
    <property type="project" value="TreeGrafter"/>
</dbReference>
<evidence type="ECO:0000259" key="11">
    <source>
        <dbReference type="PROSITE" id="PS51755"/>
    </source>
</evidence>
<dbReference type="SMART" id="SM00448">
    <property type="entry name" value="REC"/>
    <property type="match status" value="1"/>
</dbReference>
<dbReference type="InterPro" id="IPR039420">
    <property type="entry name" value="WalR-like"/>
</dbReference>
<dbReference type="GO" id="GO:0000976">
    <property type="term" value="F:transcription cis-regulatory region binding"/>
    <property type="evidence" value="ECO:0007669"/>
    <property type="project" value="TreeGrafter"/>
</dbReference>
<dbReference type="EMBL" id="BNBD01000016">
    <property type="protein sequence ID" value="GHF67523.1"/>
    <property type="molecule type" value="Genomic_DNA"/>
</dbReference>
<keyword evidence="4" id="KW-0805">Transcription regulation</keyword>
<feature type="domain" description="Response regulatory" evidence="10">
    <location>
        <begin position="17"/>
        <end position="131"/>
    </location>
</feature>
<dbReference type="Gene3D" id="6.10.250.690">
    <property type="match status" value="1"/>
</dbReference>
<dbReference type="SUPFAM" id="SSF52172">
    <property type="entry name" value="CheY-like"/>
    <property type="match status" value="1"/>
</dbReference>
<feature type="domain" description="OmpR/PhoB-type" evidence="11">
    <location>
        <begin position="143"/>
        <end position="241"/>
    </location>
</feature>
<feature type="DNA-binding region" description="OmpR/PhoB-type" evidence="8">
    <location>
        <begin position="143"/>
        <end position="241"/>
    </location>
</feature>
<dbReference type="Gene3D" id="3.40.50.2300">
    <property type="match status" value="1"/>
</dbReference>
<dbReference type="PANTHER" id="PTHR48111:SF22">
    <property type="entry name" value="REGULATOR OF RPOS"/>
    <property type="match status" value="1"/>
</dbReference>
<dbReference type="GO" id="GO:0032993">
    <property type="term" value="C:protein-DNA complex"/>
    <property type="evidence" value="ECO:0007669"/>
    <property type="project" value="TreeGrafter"/>
</dbReference>
<keyword evidence="3" id="KW-0902">Two-component regulatory system</keyword>
<dbReference type="PROSITE" id="PS51755">
    <property type="entry name" value="OMPR_PHOB"/>
    <property type="match status" value="1"/>
</dbReference>
<evidence type="ECO:0000256" key="5">
    <source>
        <dbReference type="ARBA" id="ARBA00023125"/>
    </source>
</evidence>
<dbReference type="Proteomes" id="UP000638313">
    <property type="component" value="Unassembled WGS sequence"/>
</dbReference>
<evidence type="ECO:0000313" key="12">
    <source>
        <dbReference type="EMBL" id="GHF67523.1"/>
    </source>
</evidence>
<dbReference type="InterPro" id="IPR001867">
    <property type="entry name" value="OmpR/PhoB-type_DNA-bd"/>
</dbReference>
<dbReference type="InterPro" id="IPR036388">
    <property type="entry name" value="WH-like_DNA-bd_sf"/>
</dbReference>
<reference evidence="12" key="2">
    <citation type="submission" date="2020-09" db="EMBL/GenBank/DDBJ databases">
        <authorList>
            <person name="Sun Q."/>
            <person name="Ohkuma M."/>
        </authorList>
    </citation>
    <scope>NUCLEOTIDE SEQUENCE</scope>
    <source>
        <strain evidence="12">JCM 4059</strain>
    </source>
</reference>
<evidence type="ECO:0000313" key="13">
    <source>
        <dbReference type="Proteomes" id="UP000638313"/>
    </source>
</evidence>
<dbReference type="InterPro" id="IPR001789">
    <property type="entry name" value="Sig_transdc_resp-reg_receiver"/>
</dbReference>
<dbReference type="PANTHER" id="PTHR48111">
    <property type="entry name" value="REGULATOR OF RPOS"/>
    <property type="match status" value="1"/>
</dbReference>
<evidence type="ECO:0000259" key="10">
    <source>
        <dbReference type="PROSITE" id="PS50110"/>
    </source>
</evidence>
<feature type="modified residue" description="4-aspartylphosphate" evidence="7">
    <location>
        <position position="66"/>
    </location>
</feature>
<evidence type="ECO:0000256" key="9">
    <source>
        <dbReference type="SAM" id="MobiDB-lite"/>
    </source>
</evidence>
<dbReference type="AlphaFoldDB" id="A0A919B7N2"/>
<keyword evidence="13" id="KW-1185">Reference proteome</keyword>
<dbReference type="CDD" id="cd00383">
    <property type="entry name" value="trans_reg_C"/>
    <property type="match status" value="1"/>
</dbReference>
<evidence type="ECO:0000256" key="7">
    <source>
        <dbReference type="PROSITE-ProRule" id="PRU00169"/>
    </source>
</evidence>
<evidence type="ECO:0000256" key="4">
    <source>
        <dbReference type="ARBA" id="ARBA00023015"/>
    </source>
</evidence>
<dbReference type="InterPro" id="IPR011006">
    <property type="entry name" value="CheY-like_superfamily"/>
</dbReference>
<feature type="compositionally biased region" description="Basic and acidic residues" evidence="9">
    <location>
        <begin position="149"/>
        <end position="164"/>
    </location>
</feature>
<dbReference type="SMART" id="SM00862">
    <property type="entry name" value="Trans_reg_C"/>
    <property type="match status" value="1"/>
</dbReference>
<dbReference type="GO" id="GO:0006355">
    <property type="term" value="P:regulation of DNA-templated transcription"/>
    <property type="evidence" value="ECO:0007669"/>
    <property type="project" value="InterPro"/>
</dbReference>
<keyword evidence="5 8" id="KW-0238">DNA-binding</keyword>